<dbReference type="Gene3D" id="3.40.30.10">
    <property type="entry name" value="Glutaredoxin"/>
    <property type="match status" value="1"/>
</dbReference>
<dbReference type="AlphaFoldDB" id="A0AB34G3V9"/>
<protein>
    <submittedName>
        <fullName evidence="3">Glutathione transferase</fullName>
    </submittedName>
</protein>
<feature type="region of interest" description="Disordered" evidence="1">
    <location>
        <begin position="20"/>
        <end position="58"/>
    </location>
</feature>
<feature type="compositionally biased region" description="Basic residues" evidence="1">
    <location>
        <begin position="27"/>
        <end position="37"/>
    </location>
</feature>
<organism evidence="3 4">
    <name type="scientific">Purpureocillium lavendulum</name>
    <dbReference type="NCBI Taxonomy" id="1247861"/>
    <lineage>
        <taxon>Eukaryota</taxon>
        <taxon>Fungi</taxon>
        <taxon>Dikarya</taxon>
        <taxon>Ascomycota</taxon>
        <taxon>Pezizomycotina</taxon>
        <taxon>Sordariomycetes</taxon>
        <taxon>Hypocreomycetidae</taxon>
        <taxon>Hypocreales</taxon>
        <taxon>Ophiocordycipitaceae</taxon>
        <taxon>Purpureocillium</taxon>
    </lineage>
</organism>
<keyword evidence="3" id="KW-0808">Transferase</keyword>
<dbReference type="InterPro" id="IPR036282">
    <property type="entry name" value="Glutathione-S-Trfase_C_sf"/>
</dbReference>
<dbReference type="Proteomes" id="UP001163105">
    <property type="component" value="Unassembled WGS sequence"/>
</dbReference>
<dbReference type="SUPFAM" id="SSF47616">
    <property type="entry name" value="GST C-terminal domain-like"/>
    <property type="match status" value="1"/>
</dbReference>
<dbReference type="InterPro" id="IPR050983">
    <property type="entry name" value="GST_Omega/HSP26"/>
</dbReference>
<keyword evidence="4" id="KW-1185">Reference proteome</keyword>
<dbReference type="PANTHER" id="PTHR43968:SF6">
    <property type="entry name" value="GLUTATHIONE S-TRANSFERASE OMEGA"/>
    <property type="match status" value="1"/>
</dbReference>
<feature type="region of interest" description="Disordered" evidence="1">
    <location>
        <begin position="117"/>
        <end position="147"/>
    </location>
</feature>
<feature type="region of interest" description="Disordered" evidence="1">
    <location>
        <begin position="255"/>
        <end position="277"/>
    </location>
</feature>
<comment type="caution">
    <text evidence="3">The sequence shown here is derived from an EMBL/GenBank/DDBJ whole genome shotgun (WGS) entry which is preliminary data.</text>
</comment>
<evidence type="ECO:0000313" key="4">
    <source>
        <dbReference type="Proteomes" id="UP001163105"/>
    </source>
</evidence>
<dbReference type="Pfam" id="PF13417">
    <property type="entry name" value="GST_N_3"/>
    <property type="match status" value="1"/>
</dbReference>
<evidence type="ECO:0000313" key="3">
    <source>
        <dbReference type="EMBL" id="KAJ6445606.1"/>
    </source>
</evidence>
<dbReference type="InterPro" id="IPR004045">
    <property type="entry name" value="Glutathione_S-Trfase_N"/>
</dbReference>
<name>A0AB34G3V9_9HYPO</name>
<feature type="compositionally biased region" description="Gly residues" evidence="1">
    <location>
        <begin position="135"/>
        <end position="144"/>
    </location>
</feature>
<feature type="domain" description="GST N-terminal" evidence="2">
    <location>
        <begin position="442"/>
        <end position="506"/>
    </location>
</feature>
<dbReference type="CDD" id="cd00299">
    <property type="entry name" value="GST_C_family"/>
    <property type="match status" value="1"/>
</dbReference>
<accession>A0AB34G3V9</accession>
<feature type="compositionally biased region" description="Basic and acidic residues" evidence="1">
    <location>
        <begin position="42"/>
        <end position="53"/>
    </location>
</feature>
<dbReference type="Gene3D" id="1.20.1050.10">
    <property type="match status" value="1"/>
</dbReference>
<gene>
    <name evidence="3" type="primary">GST</name>
    <name evidence="3" type="ORF">O9K51_00367</name>
</gene>
<evidence type="ECO:0000256" key="1">
    <source>
        <dbReference type="SAM" id="MobiDB-lite"/>
    </source>
</evidence>
<dbReference type="GO" id="GO:0016740">
    <property type="term" value="F:transferase activity"/>
    <property type="evidence" value="ECO:0007669"/>
    <property type="project" value="UniProtKB-KW"/>
</dbReference>
<dbReference type="InterPro" id="IPR036249">
    <property type="entry name" value="Thioredoxin-like_sf"/>
</dbReference>
<dbReference type="CDD" id="cd00570">
    <property type="entry name" value="GST_N_family"/>
    <property type="match status" value="1"/>
</dbReference>
<dbReference type="PANTHER" id="PTHR43968">
    <property type="match status" value="1"/>
</dbReference>
<proteinExistence type="predicted"/>
<dbReference type="SUPFAM" id="SSF52833">
    <property type="entry name" value="Thioredoxin-like"/>
    <property type="match status" value="1"/>
</dbReference>
<dbReference type="EMBL" id="JAQHRD010000001">
    <property type="protein sequence ID" value="KAJ6445606.1"/>
    <property type="molecule type" value="Genomic_DNA"/>
</dbReference>
<evidence type="ECO:0000259" key="2">
    <source>
        <dbReference type="Pfam" id="PF13417"/>
    </source>
</evidence>
<dbReference type="GO" id="GO:0005737">
    <property type="term" value="C:cytoplasm"/>
    <property type="evidence" value="ECO:0007669"/>
    <property type="project" value="TreeGrafter"/>
</dbReference>
<reference evidence="3" key="1">
    <citation type="submission" date="2023-01" db="EMBL/GenBank/DDBJ databases">
        <title>The growth and conidiation of Purpureocillium lavendulum are regulated by nitrogen source and histone H3K14 acetylation.</title>
        <authorList>
            <person name="Tang P."/>
            <person name="Han J."/>
            <person name="Zhang C."/>
            <person name="Tang P."/>
            <person name="Qi F."/>
            <person name="Zhang K."/>
            <person name="Liang L."/>
        </authorList>
    </citation>
    <scope>NUCLEOTIDE SEQUENCE</scope>
    <source>
        <strain evidence="3">YMF1.00683</strain>
    </source>
</reference>
<sequence length="618" mass="67087">MTKVKRAEVRVGAVGFDLHEDIPGQQRKGRHDGRKARAPVANRRETQEYHPDKPMSAYTGEPGQPGVGHFRLDLGVGPGGASLDGYAHPQSHHHGHAHDAGPAAAGLADAYRLQVPAAAPPPAPTGRRRRRADTGDGGNTGGQFGILAPTTVPDAAAVNASLLHEAHGRPHAAPVADMGHDTGLRTGGKLSGRIVVDPPDLQAWREKLFNVNDLIILTNEQFEVYFPHVDNVYSHRSTQRYKRKPFVSHYWDCRMKGRPPGTPKTDDPAKKRRKRVARERDLCDVKIRIIEYFPGAYLDSNTAAAVAAAVATGTPGVVAAGGGTATAPSTVVPEGQRFWAIQRVNGNGGNGKGDGIAGPHRHTLQRSDEIKKNSVQRWLAERDKEAKKTQKLPVRKATGAALATVKKHTKDSDLKLYAACFWYAQLQSVLAPALALTIVHTASPFSQRVWIALEAKGLAYQYCETDPYRRPAPTALLEANPRGLVPAIRQGEWACAESAVILEYATDLGQQSVATEHLQGHITSLVLAADERGPYFLGSSLSLVDVHFAPFALRLSRVLRPLRGWADPVPGTRWQRWLDALESDRHVGATTSLDDVYTETTSVIARHPPPLLSHASRP</sequence>